<accession>A0A1F8F4K7</accession>
<dbReference type="AlphaFoldDB" id="A0A1F8F4K7"/>
<evidence type="ECO:0000313" key="2">
    <source>
        <dbReference type="EMBL" id="OGN08053.1"/>
    </source>
</evidence>
<feature type="transmembrane region" description="Helical" evidence="1">
    <location>
        <begin position="161"/>
        <end position="181"/>
    </location>
</feature>
<keyword evidence="1" id="KW-0472">Membrane</keyword>
<keyword evidence="1" id="KW-1133">Transmembrane helix</keyword>
<protein>
    <submittedName>
        <fullName evidence="2">Uncharacterized protein</fullName>
    </submittedName>
</protein>
<evidence type="ECO:0000313" key="3">
    <source>
        <dbReference type="Proteomes" id="UP000178023"/>
    </source>
</evidence>
<reference evidence="2 3" key="1">
    <citation type="journal article" date="2016" name="Nat. Commun.">
        <title>Thousands of microbial genomes shed light on interconnected biogeochemical processes in an aquifer system.</title>
        <authorList>
            <person name="Anantharaman K."/>
            <person name="Brown C.T."/>
            <person name="Hug L.A."/>
            <person name="Sharon I."/>
            <person name="Castelle C.J."/>
            <person name="Probst A.J."/>
            <person name="Thomas B.C."/>
            <person name="Singh A."/>
            <person name="Wilkins M.J."/>
            <person name="Karaoz U."/>
            <person name="Brodie E.L."/>
            <person name="Williams K.H."/>
            <person name="Hubbard S.S."/>
            <person name="Banfield J.F."/>
        </authorList>
    </citation>
    <scope>NUCLEOTIDE SEQUENCE [LARGE SCALE GENOMIC DNA]</scope>
</reference>
<proteinExistence type="predicted"/>
<feature type="transmembrane region" description="Helical" evidence="1">
    <location>
        <begin position="6"/>
        <end position="23"/>
    </location>
</feature>
<dbReference type="EMBL" id="MGJL01000012">
    <property type="protein sequence ID" value="OGN08053.1"/>
    <property type="molecule type" value="Genomic_DNA"/>
</dbReference>
<sequence>MDFMAVVVIFILMGLSLILFARYRNRRNRIKREEEKKKFSQTADSKAEEFVLLGHFNPFHNEYPAPVDAIGILGGVALVSVMIARKEGGVPVIRQVGKDFLYQRHNAETTAGLAGFDYWNDFLFAFSEERVICPKISRQLEFYNDLLKDHKFCKDKSPMRLYLAMCLMAAELIIPELIATLKWQLARGYTEEFVTQWYGHKIYALFDKDTKELLPKDWRDLLKMPS</sequence>
<keyword evidence="1" id="KW-0812">Transmembrane</keyword>
<organism evidence="2 3">
    <name type="scientific">Candidatus Yanofskybacteria bacterium RIFCSPHIGHO2_01_FULL_45_42</name>
    <dbReference type="NCBI Taxonomy" id="1802671"/>
    <lineage>
        <taxon>Bacteria</taxon>
        <taxon>Candidatus Yanofskyibacteriota</taxon>
    </lineage>
</organism>
<dbReference type="Proteomes" id="UP000178023">
    <property type="component" value="Unassembled WGS sequence"/>
</dbReference>
<evidence type="ECO:0000256" key="1">
    <source>
        <dbReference type="SAM" id="Phobius"/>
    </source>
</evidence>
<gene>
    <name evidence="2" type="ORF">A2750_01120</name>
</gene>
<name>A0A1F8F4K7_9BACT</name>
<comment type="caution">
    <text evidence="2">The sequence shown here is derived from an EMBL/GenBank/DDBJ whole genome shotgun (WGS) entry which is preliminary data.</text>
</comment>